<dbReference type="InterPro" id="IPR032466">
    <property type="entry name" value="Metal_Hydrolase"/>
</dbReference>
<dbReference type="InterPro" id="IPR006680">
    <property type="entry name" value="Amidohydro-rel"/>
</dbReference>
<dbReference type="GO" id="GO:0019213">
    <property type="term" value="F:deacetylase activity"/>
    <property type="evidence" value="ECO:0007669"/>
    <property type="project" value="InterPro"/>
</dbReference>
<dbReference type="PANTHER" id="PTHR42717:SF1">
    <property type="entry name" value="IMIDAZOLONEPROPIONASE AND RELATED AMIDOHYDROLASES"/>
    <property type="match status" value="1"/>
</dbReference>
<dbReference type="GO" id="GO:0016810">
    <property type="term" value="F:hydrolase activity, acting on carbon-nitrogen (but not peptide) bonds"/>
    <property type="evidence" value="ECO:0007669"/>
    <property type="project" value="InterPro"/>
</dbReference>
<evidence type="ECO:0000259" key="1">
    <source>
        <dbReference type="Pfam" id="PF01979"/>
    </source>
</evidence>
<dbReference type="NCBIfam" id="NF006689">
    <property type="entry name" value="PRK09237.1"/>
    <property type="match status" value="1"/>
</dbReference>
<organism evidence="2">
    <name type="scientific">marine metagenome</name>
    <dbReference type="NCBI Taxonomy" id="408172"/>
    <lineage>
        <taxon>unclassified sequences</taxon>
        <taxon>metagenomes</taxon>
        <taxon>ecological metagenomes</taxon>
    </lineage>
</organism>
<gene>
    <name evidence="2" type="ORF">METZ01_LOCUS78973</name>
</gene>
<proteinExistence type="predicted"/>
<reference evidence="2" key="1">
    <citation type="submission" date="2018-05" db="EMBL/GenBank/DDBJ databases">
        <authorList>
            <person name="Lanie J.A."/>
            <person name="Ng W.-L."/>
            <person name="Kazmierczak K.M."/>
            <person name="Andrzejewski T.M."/>
            <person name="Davidsen T.M."/>
            <person name="Wayne K.J."/>
            <person name="Tettelin H."/>
            <person name="Glass J.I."/>
            <person name="Rusch D."/>
            <person name="Podicherti R."/>
            <person name="Tsui H.-C.T."/>
            <person name="Winkler M.E."/>
        </authorList>
    </citation>
    <scope>NUCLEOTIDE SEQUENCE</scope>
</reference>
<dbReference type="InterPro" id="IPR020043">
    <property type="entry name" value="Deacetylase_Atu3266-like"/>
</dbReference>
<protein>
    <recommendedName>
        <fullName evidence="1">Amidohydrolase-related domain-containing protein</fullName>
    </recommendedName>
</protein>
<dbReference type="PIRSF" id="PIRSF039004">
    <property type="entry name" value="ADE_EF_0837"/>
    <property type="match status" value="1"/>
</dbReference>
<dbReference type="Gene3D" id="3.20.20.140">
    <property type="entry name" value="Metal-dependent hydrolases"/>
    <property type="match status" value="1"/>
</dbReference>
<dbReference type="AlphaFoldDB" id="A0A381UDA7"/>
<dbReference type="SUPFAM" id="SSF51338">
    <property type="entry name" value="Composite domain of metallo-dependent hydrolases"/>
    <property type="match status" value="1"/>
</dbReference>
<accession>A0A381UDA7</accession>
<dbReference type="Gene3D" id="2.30.40.10">
    <property type="entry name" value="Urease, subunit C, domain 1"/>
    <property type="match status" value="1"/>
</dbReference>
<feature type="domain" description="Amidohydrolase-related" evidence="1">
    <location>
        <begin position="53"/>
        <end position="373"/>
    </location>
</feature>
<evidence type="ECO:0000313" key="2">
    <source>
        <dbReference type="EMBL" id="SVA26119.1"/>
    </source>
</evidence>
<dbReference type="PANTHER" id="PTHR42717">
    <property type="entry name" value="DIHYDROOROTASE-RELATED"/>
    <property type="match status" value="1"/>
</dbReference>
<dbReference type="EMBL" id="UINC01006204">
    <property type="protein sequence ID" value="SVA26119.1"/>
    <property type="molecule type" value="Genomic_DNA"/>
</dbReference>
<sequence>MYDLIVKGGTVVDPSQNLHGISDVAIEHGKIAKIAADIPAEETKRVVEVKGKVVTPGLIDIHTHVYSGVTDNGVDPDIGGVRAGVTTMVDAGSSGCDTFAGFPAHIIPNSATEIICFLHICRTGLATNPDIFSPESIDLDKTIQTIKDSNGVITGVKARMVSPALEIMGMEMPRMAKRAAVEAGVPLMVHIGDTLKRYDANVIRELLPILDKGDIVTHYFTGNPGGVLDDNGKLVPEAKEAHDRGVWLDTAHGRMNFTFDVADKVLDQGVLPHCISTDLTVPGRQITVHSMTEMMTRFLAMGFTFDQVVTMSTENPAKAVAVDDRLGTLAVGKQADLSVLEIKDGNWMVYDILGDGKKSDKAVIPVMAIKKGEVYEAGWGPRPWGWEPDSA</sequence>
<dbReference type="Pfam" id="PF01979">
    <property type="entry name" value="Amidohydro_1"/>
    <property type="match status" value="1"/>
</dbReference>
<dbReference type="InterPro" id="IPR011059">
    <property type="entry name" value="Metal-dep_hydrolase_composite"/>
</dbReference>
<name>A0A381UDA7_9ZZZZ</name>
<dbReference type="SUPFAM" id="SSF51556">
    <property type="entry name" value="Metallo-dependent hydrolases"/>
    <property type="match status" value="1"/>
</dbReference>